<keyword evidence="3" id="KW-1185">Reference proteome</keyword>
<feature type="domain" description="F-box" evidence="1">
    <location>
        <begin position="46"/>
        <end position="90"/>
    </location>
</feature>
<sequence>MENITAEQPEVMARAIARVPSSPYCWGLTPQHILAPQRRSVSTSLPHIPNEIYLEIFDYLIPSEALSFEDYKATLSTLSLVCRFFRSVCLPRRLVFIDRKGSQKTHVDFCHAITKPPRLAVRLLDYVRYLGFSDWMPPSEESAWVTRTVLEKYTTVLGKFMLVRVSFSTTLHDISITNCTFGSYDSKRDRSFRKRPHVPWTRLIFSANRDYAPYLASIARLVASPHLVSFNGGEWDVAQALLSLPVGFQLKHLAVPFGSADTTFLSNVLSRIPTIEVLAFPSSIRISDFEPAPRLNIPADALPNLHALQCTWRYVEQLVTGRPVRCIDVTALCCHDFSVIPPTFFYNRNIGPSPDMLKALTHSTASIRYLTVPAVVFTQNSPIDHLAELEQLTLYCPWGFSRSFMRLLLMRDDKPVHPTVRSVTVYIHAFAPSDPYGAWIPVYDLIKERRLIRGFFAKAFPGATTIAFRKQIEWRKGALGSLWSSCGTT</sequence>
<reference evidence="2 3" key="1">
    <citation type="submission" date="2019-02" db="EMBL/GenBank/DDBJ databases">
        <title>Genome sequencing of the rare red list fungi Bondarzewia mesenterica.</title>
        <authorList>
            <person name="Buettner E."/>
            <person name="Kellner H."/>
        </authorList>
    </citation>
    <scope>NUCLEOTIDE SEQUENCE [LARGE SCALE GENOMIC DNA]</scope>
    <source>
        <strain evidence="2 3">DSM 108281</strain>
    </source>
</reference>
<evidence type="ECO:0000259" key="1">
    <source>
        <dbReference type="Pfam" id="PF12937"/>
    </source>
</evidence>
<dbReference type="InterPro" id="IPR001810">
    <property type="entry name" value="F-box_dom"/>
</dbReference>
<gene>
    <name evidence="2" type="ORF">EW146_g4512</name>
</gene>
<dbReference type="AlphaFoldDB" id="A0A4S4LWH3"/>
<proteinExistence type="predicted"/>
<organism evidence="2 3">
    <name type="scientific">Bondarzewia mesenterica</name>
    <dbReference type="NCBI Taxonomy" id="1095465"/>
    <lineage>
        <taxon>Eukaryota</taxon>
        <taxon>Fungi</taxon>
        <taxon>Dikarya</taxon>
        <taxon>Basidiomycota</taxon>
        <taxon>Agaricomycotina</taxon>
        <taxon>Agaricomycetes</taxon>
        <taxon>Russulales</taxon>
        <taxon>Bondarzewiaceae</taxon>
        <taxon>Bondarzewia</taxon>
    </lineage>
</organism>
<comment type="caution">
    <text evidence="2">The sequence shown here is derived from an EMBL/GenBank/DDBJ whole genome shotgun (WGS) entry which is preliminary data.</text>
</comment>
<dbReference type="Pfam" id="PF12937">
    <property type="entry name" value="F-box-like"/>
    <property type="match status" value="1"/>
</dbReference>
<accession>A0A4S4LWH3</accession>
<dbReference type="Proteomes" id="UP000310158">
    <property type="component" value="Unassembled WGS sequence"/>
</dbReference>
<name>A0A4S4LWH3_9AGAM</name>
<evidence type="ECO:0000313" key="2">
    <source>
        <dbReference type="EMBL" id="THH16061.1"/>
    </source>
</evidence>
<evidence type="ECO:0000313" key="3">
    <source>
        <dbReference type="Proteomes" id="UP000310158"/>
    </source>
</evidence>
<dbReference type="OrthoDB" id="3256662at2759"/>
<protein>
    <recommendedName>
        <fullName evidence="1">F-box domain-containing protein</fullName>
    </recommendedName>
</protein>
<dbReference type="EMBL" id="SGPL01000176">
    <property type="protein sequence ID" value="THH16061.1"/>
    <property type="molecule type" value="Genomic_DNA"/>
</dbReference>